<keyword evidence="2" id="KW-1185">Reference proteome</keyword>
<name>A0ABP8UVV9_9GAMM</name>
<dbReference type="EMBL" id="BAABFL010000017">
    <property type="protein sequence ID" value="GAA4648048.1"/>
    <property type="molecule type" value="Genomic_DNA"/>
</dbReference>
<reference evidence="2" key="1">
    <citation type="journal article" date="2019" name="Int. J. Syst. Evol. Microbiol.">
        <title>The Global Catalogue of Microorganisms (GCM) 10K type strain sequencing project: providing services to taxonomists for standard genome sequencing and annotation.</title>
        <authorList>
            <consortium name="The Broad Institute Genomics Platform"/>
            <consortium name="The Broad Institute Genome Sequencing Center for Infectious Disease"/>
            <person name="Wu L."/>
            <person name="Ma J."/>
        </authorList>
    </citation>
    <scope>NUCLEOTIDE SEQUENCE [LARGE SCALE GENOMIC DNA]</scope>
    <source>
        <strain evidence="2">JCM 17805</strain>
    </source>
</reference>
<proteinExistence type="predicted"/>
<accession>A0ABP8UVV9</accession>
<organism evidence="1 2">
    <name type="scientific">Kistimonas scapharcae</name>
    <dbReference type="NCBI Taxonomy" id="1036133"/>
    <lineage>
        <taxon>Bacteria</taxon>
        <taxon>Pseudomonadati</taxon>
        <taxon>Pseudomonadota</taxon>
        <taxon>Gammaproteobacteria</taxon>
        <taxon>Oceanospirillales</taxon>
        <taxon>Endozoicomonadaceae</taxon>
        <taxon>Kistimonas</taxon>
    </lineage>
</organism>
<dbReference type="Proteomes" id="UP001500604">
    <property type="component" value="Unassembled WGS sequence"/>
</dbReference>
<evidence type="ECO:0000313" key="1">
    <source>
        <dbReference type="EMBL" id="GAA4648048.1"/>
    </source>
</evidence>
<comment type="caution">
    <text evidence="1">The sequence shown here is derived from an EMBL/GenBank/DDBJ whole genome shotgun (WGS) entry which is preliminary data.</text>
</comment>
<sequence>MQAITAQDINTIAEASRILPETEGTALLDRFQDRQPQLYDAIFGELSDAIAEDSFDMANLFLDLCFDIIFLYHRTQGEIPKQPEDERWLEVKMALLDAELKSLVPGNAMNGNLTASLNDRFVDRCKAAGTPLALLAHLDEQVSQYASFDPSRPRAIPLVNNLLFVVVRLMDDIYDSRT</sequence>
<evidence type="ECO:0000313" key="2">
    <source>
        <dbReference type="Proteomes" id="UP001500604"/>
    </source>
</evidence>
<protein>
    <submittedName>
        <fullName evidence="1">Uncharacterized protein</fullName>
    </submittedName>
</protein>
<gene>
    <name evidence="1" type="ORF">GCM10023116_03100</name>
</gene>
<dbReference type="RefSeq" id="WP_345193180.1">
    <property type="nucleotide sequence ID" value="NZ_BAABFL010000017.1"/>
</dbReference>